<keyword evidence="1" id="KW-0472">Membrane</keyword>
<feature type="transmembrane region" description="Helical" evidence="1">
    <location>
        <begin position="6"/>
        <end position="25"/>
    </location>
</feature>
<comment type="caution">
    <text evidence="2">The sequence shown here is derived from an EMBL/GenBank/DDBJ whole genome shotgun (WGS) entry which is preliminary data.</text>
</comment>
<evidence type="ECO:0000313" key="3">
    <source>
        <dbReference type="Proteomes" id="UP000233325"/>
    </source>
</evidence>
<evidence type="ECO:0000313" key="2">
    <source>
        <dbReference type="EMBL" id="PKM89391.1"/>
    </source>
</evidence>
<proteinExistence type="predicted"/>
<feature type="transmembrane region" description="Helical" evidence="1">
    <location>
        <begin position="94"/>
        <end position="112"/>
    </location>
</feature>
<evidence type="ECO:0000256" key="1">
    <source>
        <dbReference type="SAM" id="Phobius"/>
    </source>
</evidence>
<protein>
    <submittedName>
        <fullName evidence="2">Uncharacterized protein</fullName>
    </submittedName>
</protein>
<reference evidence="2 3" key="1">
    <citation type="journal article" date="2017" name="ISME J.">
        <title>Potential for microbial H2 and metal transformations associated with novel bacteria and archaea in deep terrestrial subsurface sediments.</title>
        <authorList>
            <person name="Hernsdorf A.W."/>
            <person name="Amano Y."/>
            <person name="Miyakawa K."/>
            <person name="Ise K."/>
            <person name="Suzuki Y."/>
            <person name="Anantharaman K."/>
            <person name="Probst A."/>
            <person name="Burstein D."/>
            <person name="Thomas B.C."/>
            <person name="Banfield J.F."/>
        </authorList>
    </citation>
    <scope>NUCLEOTIDE SEQUENCE [LARGE SCALE GENOMIC DNA]</scope>
    <source>
        <strain evidence="2">HGW-Falkowbacteria-2</strain>
    </source>
</reference>
<sequence length="150" mass="16693">MLVIILALAGIFFSVIAIRTAIKVMRLQSDPGFAKAALIRILWCAVPATLLALQLSTIDSRVYTALIAYVAATSSLVHYQLIKRRIDFMYKFGRYSATLASLCLSVSLIIYLDFRLSSFFALYAVISSVGFIMSYKTAEPVYKIDEQSLT</sequence>
<dbReference type="EMBL" id="PHAH01000001">
    <property type="protein sequence ID" value="PKM89391.1"/>
    <property type="molecule type" value="Genomic_DNA"/>
</dbReference>
<name>A0A2N2E3V5_9BACT</name>
<feature type="transmembrane region" description="Helical" evidence="1">
    <location>
        <begin position="118"/>
        <end position="135"/>
    </location>
</feature>
<keyword evidence="1" id="KW-1133">Transmembrane helix</keyword>
<dbReference type="AlphaFoldDB" id="A0A2N2E3V5"/>
<keyword evidence="1" id="KW-0812">Transmembrane</keyword>
<feature type="transmembrane region" description="Helical" evidence="1">
    <location>
        <begin position="62"/>
        <end position="82"/>
    </location>
</feature>
<feature type="transmembrane region" description="Helical" evidence="1">
    <location>
        <begin position="37"/>
        <end position="56"/>
    </location>
</feature>
<gene>
    <name evidence="2" type="ORF">CVU83_00010</name>
</gene>
<organism evidence="2 3">
    <name type="scientific">Candidatus Falkowbacteria bacterium HGW-Falkowbacteria-2</name>
    <dbReference type="NCBI Taxonomy" id="2013769"/>
    <lineage>
        <taxon>Bacteria</taxon>
        <taxon>Candidatus Falkowiibacteriota</taxon>
    </lineage>
</organism>
<dbReference type="Proteomes" id="UP000233325">
    <property type="component" value="Unassembled WGS sequence"/>
</dbReference>
<accession>A0A2N2E3V5</accession>